<sequence length="544" mass="62625">MEILGANYEILSHIYAEIRGLQKLERNHENIEDPGLEKIHTLIDEGAERIDNLIKNFPLSENLRLLAMKVTLLYEKSKRLVCEDKQNLAEEVLASCLLAINEFLSTSEIIFLALRIINHYSYLLMKREDNTEARKILELGDSIYRKAKLSNSSIPFFTTEQLFSDEITATPSDSCNKLERLVTNNLAMLSIIYEKLEMHEKFAECQHGVLERQFDIFGDELPMWAIKSSKLACVFMAKGRFKEARNHLAAASQILSRYEEISKSLESSSDPTPKSCLEINRKLADVANCWVKYGLTLFSTSKMNVLQHLCHDSTEMLTKLWDPPFRNPKTAETEAIDDKHDALRDSMKSQRTLSSIDENESSASDCHSPPLLLFEKLELSEYEDGVPASLIDSTEEARILFHHTHTWLKRVKLFYTLQEHPMEYVNTIMDLNELYRYLAFYEEDIESQYAVHKLRADALETLSAVLREITPQCYMAVSVEILRELAEVQMEMMGLNLRKIYAAQTTLPDLNQTVCKIETLHDLNTKLKIFKKTLSDLESPDEET</sequence>
<name>A0A0C9RRT1_9HYME</name>
<accession>A0A0C9RRT1</accession>
<keyword evidence="5" id="KW-0206">Cytoskeleton</keyword>
<evidence type="ECO:0000256" key="3">
    <source>
        <dbReference type="ARBA" id="ARBA00016840"/>
    </source>
</evidence>
<organism evidence="7">
    <name type="scientific">Fopius arisanus</name>
    <dbReference type="NCBI Taxonomy" id="64838"/>
    <lineage>
        <taxon>Eukaryota</taxon>
        <taxon>Metazoa</taxon>
        <taxon>Ecdysozoa</taxon>
        <taxon>Arthropoda</taxon>
        <taxon>Hexapoda</taxon>
        <taxon>Insecta</taxon>
        <taxon>Pterygota</taxon>
        <taxon>Neoptera</taxon>
        <taxon>Endopterygota</taxon>
        <taxon>Hymenoptera</taxon>
        <taxon>Apocrita</taxon>
        <taxon>Ichneumonoidea</taxon>
        <taxon>Braconidae</taxon>
        <taxon>Opiinae</taxon>
        <taxon>Fopius</taxon>
    </lineage>
</organism>
<dbReference type="AlphaFoldDB" id="A0A0C9RRT1"/>
<dbReference type="Pfam" id="PF12309">
    <property type="entry name" value="KBP_C"/>
    <property type="match status" value="1"/>
</dbReference>
<dbReference type="InterPro" id="IPR022083">
    <property type="entry name" value="KBP"/>
</dbReference>
<evidence type="ECO:0000313" key="6">
    <source>
        <dbReference type="EMBL" id="JAG81020.1"/>
    </source>
</evidence>
<dbReference type="EMBL" id="GBYB01011253">
    <property type="protein sequence ID" value="JAG81020.1"/>
    <property type="molecule type" value="Transcribed_RNA"/>
</dbReference>
<reference evidence="7" key="1">
    <citation type="submission" date="2015-01" db="EMBL/GenBank/DDBJ databases">
        <title>Transcriptome Assembly of Fopius arisanus.</title>
        <authorList>
            <person name="Geib S."/>
        </authorList>
    </citation>
    <scope>NUCLEOTIDE SEQUENCE</scope>
</reference>
<dbReference type="EMBL" id="GBYB01011255">
    <property type="protein sequence ID" value="JAG81022.1"/>
    <property type="molecule type" value="Transcribed_RNA"/>
</dbReference>
<proteinExistence type="inferred from homology"/>
<evidence type="ECO:0000256" key="5">
    <source>
        <dbReference type="ARBA" id="ARBA00023212"/>
    </source>
</evidence>
<gene>
    <name evidence="7" type="primary">kbp_2</name>
    <name evidence="6" type="synonym">kbp_1</name>
    <name evidence="7" type="ORF">g.43192</name>
    <name evidence="6" type="ORF">g.43197</name>
</gene>
<comment type="subcellular location">
    <subcellularLocation>
        <location evidence="1">Cytoplasm</location>
        <location evidence="1">Cytoskeleton</location>
    </subcellularLocation>
</comment>
<evidence type="ECO:0000256" key="2">
    <source>
        <dbReference type="ARBA" id="ARBA00010305"/>
    </source>
</evidence>
<evidence type="ECO:0000256" key="4">
    <source>
        <dbReference type="ARBA" id="ARBA00022490"/>
    </source>
</evidence>
<dbReference type="PANTHER" id="PTHR46321">
    <property type="entry name" value="KIF1-BINDING PROTEIN"/>
    <property type="match status" value="1"/>
</dbReference>
<comment type="similarity">
    <text evidence="2">Belongs to the KIF-binding protein family.</text>
</comment>
<evidence type="ECO:0000256" key="1">
    <source>
        <dbReference type="ARBA" id="ARBA00004245"/>
    </source>
</evidence>
<dbReference type="PANTHER" id="PTHR46321:SF1">
    <property type="entry name" value="KIF-BINDING PROTEIN"/>
    <property type="match status" value="1"/>
</dbReference>
<evidence type="ECO:0000313" key="7">
    <source>
        <dbReference type="EMBL" id="JAG81022.1"/>
    </source>
</evidence>
<dbReference type="GO" id="GO:0005856">
    <property type="term" value="C:cytoskeleton"/>
    <property type="evidence" value="ECO:0007669"/>
    <property type="project" value="UniProtKB-SubCell"/>
</dbReference>
<protein>
    <recommendedName>
        <fullName evidence="3">KIF-binding protein</fullName>
    </recommendedName>
</protein>
<keyword evidence="4" id="KW-0963">Cytoplasm</keyword>